<organism evidence="9 10">
    <name type="scientific">Candidatus Daviesbacteria bacterium GW2011_GWA2_40_9</name>
    <dbReference type="NCBI Taxonomy" id="1618424"/>
    <lineage>
        <taxon>Bacteria</taxon>
        <taxon>Candidatus Daviesiibacteriota</taxon>
    </lineage>
</organism>
<feature type="binding site" evidence="6">
    <location>
        <position position="98"/>
    </location>
    <ligand>
        <name>a divalent metal cation</name>
        <dbReference type="ChEBI" id="CHEBI:60240"/>
        <label>1</label>
    </ligand>
</feature>
<feature type="binding site" evidence="6">
    <location>
        <position position="206"/>
    </location>
    <ligand>
        <name>a divalent metal cation</name>
        <dbReference type="ChEBI" id="CHEBI:60240"/>
        <label>2</label>
        <note>catalytic</note>
    </ligand>
</feature>
<evidence type="ECO:0000256" key="4">
    <source>
        <dbReference type="ARBA" id="ARBA00022723"/>
    </source>
</evidence>
<evidence type="ECO:0000256" key="2">
    <source>
        <dbReference type="ARBA" id="ARBA00022438"/>
    </source>
</evidence>
<proteinExistence type="inferred from homology"/>
<dbReference type="InterPro" id="IPR000994">
    <property type="entry name" value="Pept_M24"/>
</dbReference>
<feature type="binding site" evidence="6">
    <location>
        <position position="173"/>
    </location>
    <ligand>
        <name>a divalent metal cation</name>
        <dbReference type="ChEBI" id="CHEBI:60240"/>
        <label>2</label>
        <note>catalytic</note>
    </ligand>
</feature>
<gene>
    <name evidence="6" type="primary">map</name>
    <name evidence="9" type="ORF">UU29_C0018G0015</name>
</gene>
<comment type="subunit">
    <text evidence="6">Monomer.</text>
</comment>
<sequence>MTKTAASIRNQEELKLMRKSGQISALALKKVLESVRPGISLRQLNRVAEEEILRLDGKHSFKAVPGYLWGSCLNINEEVVHGIPRDITLKAGDVLKVDLGAVYKGWHTDTAWTVVVGEDADPQKKQFLKSGEESLWAAVNQAVEGHRIGDISSAMQQVIEEAGYSVVKSLAGHGVGRSGHEEPEVPTYGQRGTGLILKKGMTLAVEVIYAAGRGEIYQKADGWTLATKDGSLGGIFEMSLIVGDRKAEVLTDWRKV</sequence>
<dbReference type="GO" id="GO:0070006">
    <property type="term" value="F:metalloaminopeptidase activity"/>
    <property type="evidence" value="ECO:0007669"/>
    <property type="project" value="UniProtKB-UniRule"/>
</dbReference>
<keyword evidence="3 6" id="KW-0645">Protease</keyword>
<protein>
    <recommendedName>
        <fullName evidence="6 7">Methionine aminopeptidase</fullName>
        <shortName evidence="6">MAP</shortName>
        <shortName evidence="6">MetAP</shortName>
        <ecNumber evidence="6 7">3.4.11.18</ecNumber>
    </recommendedName>
    <alternativeName>
        <fullName evidence="6">Peptidase M</fullName>
    </alternativeName>
</protein>
<comment type="caution">
    <text evidence="9">The sequence shown here is derived from an EMBL/GenBank/DDBJ whole genome shotgun (WGS) entry which is preliminary data.</text>
</comment>
<name>A0A0G0TZ33_9BACT</name>
<feature type="binding site" evidence="6">
    <location>
        <position position="109"/>
    </location>
    <ligand>
        <name>a divalent metal cation</name>
        <dbReference type="ChEBI" id="CHEBI:60240"/>
        <label>2</label>
        <note>catalytic</note>
    </ligand>
</feature>
<dbReference type="InterPro" id="IPR002467">
    <property type="entry name" value="Pept_M24A_MAP1"/>
</dbReference>
<comment type="function">
    <text evidence="1 6">Removes the N-terminal methionine from nascent proteins. The N-terminal methionine is often cleaved when the second residue in the primary sequence is small and uncharged (Met-Ala-, Cys, Gly, Pro, Ser, Thr, or Val). Requires deformylation of the N(alpha)-formylated initiator methionine before it can be hydrolyzed.</text>
</comment>
<dbReference type="InterPro" id="IPR001714">
    <property type="entry name" value="Pept_M24_MAP"/>
</dbReference>
<keyword evidence="4 6" id="KW-0479">Metal-binding</keyword>
<feature type="binding site" evidence="6">
    <location>
        <position position="237"/>
    </location>
    <ligand>
        <name>a divalent metal cation</name>
        <dbReference type="ChEBI" id="CHEBI:60240"/>
        <label>2</label>
        <note>catalytic</note>
    </ligand>
</feature>
<feature type="binding site" evidence="6">
    <location>
        <position position="237"/>
    </location>
    <ligand>
        <name>a divalent metal cation</name>
        <dbReference type="ChEBI" id="CHEBI:60240"/>
        <label>1</label>
    </ligand>
</feature>
<evidence type="ECO:0000259" key="8">
    <source>
        <dbReference type="Pfam" id="PF00557"/>
    </source>
</evidence>
<dbReference type="PRINTS" id="PR00599">
    <property type="entry name" value="MAPEPTIDASE"/>
</dbReference>
<evidence type="ECO:0000313" key="10">
    <source>
        <dbReference type="Proteomes" id="UP000034601"/>
    </source>
</evidence>
<comment type="cofactor">
    <cofactor evidence="6">
        <name>Co(2+)</name>
        <dbReference type="ChEBI" id="CHEBI:48828"/>
    </cofactor>
    <cofactor evidence="6">
        <name>Zn(2+)</name>
        <dbReference type="ChEBI" id="CHEBI:29105"/>
    </cofactor>
    <cofactor evidence="6">
        <name>Mn(2+)</name>
        <dbReference type="ChEBI" id="CHEBI:29035"/>
    </cofactor>
    <cofactor evidence="6">
        <name>Fe(2+)</name>
        <dbReference type="ChEBI" id="CHEBI:29033"/>
    </cofactor>
    <text evidence="6">Binds 2 divalent metal cations per subunit. Has a high-affinity and a low affinity metal-binding site. The true nature of the physiological cofactor is under debate. The enzyme is active with cobalt, zinc, manganese or divalent iron ions. Most likely, methionine aminopeptidases function as mononuclear Fe(2+)-metalloproteases under physiological conditions, and the catalytically relevant metal-binding site has been assigned to the histidine-containing high-affinity site.</text>
</comment>
<comment type="similarity">
    <text evidence="6">Belongs to the peptidase M24A family. Methionine aminopeptidase type 1 subfamily.</text>
</comment>
<dbReference type="Proteomes" id="UP000034601">
    <property type="component" value="Unassembled WGS sequence"/>
</dbReference>
<dbReference type="GO" id="GO:0006508">
    <property type="term" value="P:proteolysis"/>
    <property type="evidence" value="ECO:0007669"/>
    <property type="project" value="UniProtKB-KW"/>
</dbReference>
<dbReference type="GO" id="GO:0005829">
    <property type="term" value="C:cytosol"/>
    <property type="evidence" value="ECO:0007669"/>
    <property type="project" value="TreeGrafter"/>
</dbReference>
<dbReference type="NCBIfam" id="TIGR00500">
    <property type="entry name" value="met_pdase_I"/>
    <property type="match status" value="1"/>
</dbReference>
<evidence type="ECO:0000256" key="3">
    <source>
        <dbReference type="ARBA" id="ARBA00022670"/>
    </source>
</evidence>
<keyword evidence="2 6" id="KW-0031">Aminopeptidase</keyword>
<dbReference type="EC" id="3.4.11.18" evidence="6 7"/>
<dbReference type="HAMAP" id="MF_01974">
    <property type="entry name" value="MetAP_1"/>
    <property type="match status" value="1"/>
</dbReference>
<evidence type="ECO:0000256" key="6">
    <source>
        <dbReference type="HAMAP-Rule" id="MF_01974"/>
    </source>
</evidence>
<dbReference type="Pfam" id="PF00557">
    <property type="entry name" value="Peptidase_M24"/>
    <property type="match status" value="1"/>
</dbReference>
<evidence type="ECO:0000256" key="5">
    <source>
        <dbReference type="ARBA" id="ARBA00022801"/>
    </source>
</evidence>
<reference evidence="9 10" key="1">
    <citation type="journal article" date="2015" name="Nature">
        <title>rRNA introns, odd ribosomes, and small enigmatic genomes across a large radiation of phyla.</title>
        <authorList>
            <person name="Brown C.T."/>
            <person name="Hug L.A."/>
            <person name="Thomas B.C."/>
            <person name="Sharon I."/>
            <person name="Castelle C.J."/>
            <person name="Singh A."/>
            <person name="Wilkins M.J."/>
            <person name="Williams K.H."/>
            <person name="Banfield J.F."/>
        </authorList>
    </citation>
    <scope>NUCLEOTIDE SEQUENCE [LARGE SCALE GENOMIC DNA]</scope>
</reference>
<dbReference type="PANTHER" id="PTHR43330">
    <property type="entry name" value="METHIONINE AMINOPEPTIDASE"/>
    <property type="match status" value="1"/>
</dbReference>
<evidence type="ECO:0000313" key="9">
    <source>
        <dbReference type="EMBL" id="KKR82088.1"/>
    </source>
</evidence>
<feature type="binding site" evidence="6">
    <location>
        <position position="180"/>
    </location>
    <ligand>
        <name>substrate</name>
    </ligand>
</feature>
<feature type="binding site" evidence="6">
    <location>
        <position position="109"/>
    </location>
    <ligand>
        <name>a divalent metal cation</name>
        <dbReference type="ChEBI" id="CHEBI:60240"/>
        <label>1</label>
    </ligand>
</feature>
<dbReference type="Gene3D" id="3.90.230.10">
    <property type="entry name" value="Creatinase/methionine aminopeptidase superfamily"/>
    <property type="match status" value="1"/>
</dbReference>
<dbReference type="AlphaFoldDB" id="A0A0G0TZ33"/>
<feature type="binding site" evidence="6">
    <location>
        <position position="81"/>
    </location>
    <ligand>
        <name>substrate</name>
    </ligand>
</feature>
<accession>A0A0G0TZ33</accession>
<feature type="domain" description="Peptidase M24" evidence="8">
    <location>
        <begin position="16"/>
        <end position="217"/>
    </location>
</feature>
<dbReference type="SUPFAM" id="SSF55920">
    <property type="entry name" value="Creatinase/aminopeptidase"/>
    <property type="match status" value="1"/>
</dbReference>
<dbReference type="PANTHER" id="PTHR43330:SF27">
    <property type="entry name" value="METHIONINE AMINOPEPTIDASE"/>
    <property type="match status" value="1"/>
</dbReference>
<comment type="catalytic activity">
    <reaction evidence="6 7">
        <text>Release of N-terminal amino acids, preferentially methionine, from peptides and arylamides.</text>
        <dbReference type="EC" id="3.4.11.18"/>
    </reaction>
</comment>
<evidence type="ECO:0000256" key="1">
    <source>
        <dbReference type="ARBA" id="ARBA00002521"/>
    </source>
</evidence>
<dbReference type="InterPro" id="IPR036005">
    <property type="entry name" value="Creatinase/aminopeptidase-like"/>
</dbReference>
<dbReference type="GO" id="GO:0046872">
    <property type="term" value="F:metal ion binding"/>
    <property type="evidence" value="ECO:0007669"/>
    <property type="project" value="UniProtKB-UniRule"/>
</dbReference>
<dbReference type="GO" id="GO:0004239">
    <property type="term" value="F:initiator methionyl aminopeptidase activity"/>
    <property type="evidence" value="ECO:0007669"/>
    <property type="project" value="UniProtKB-UniRule"/>
</dbReference>
<keyword evidence="5 6" id="KW-0378">Hydrolase</keyword>
<evidence type="ECO:0000256" key="7">
    <source>
        <dbReference type="RuleBase" id="RU003653"/>
    </source>
</evidence>
<dbReference type="EMBL" id="LCAB01000018">
    <property type="protein sequence ID" value="KKR82088.1"/>
    <property type="molecule type" value="Genomic_DNA"/>
</dbReference>